<reference evidence="2 3" key="1">
    <citation type="submission" date="2020-04" db="EMBL/GenBank/DDBJ databases">
        <title>Novosphingobium sp. TW-4 isolated from soil.</title>
        <authorList>
            <person name="Dahal R.H."/>
            <person name="Chaudhary D.K."/>
        </authorList>
    </citation>
    <scope>NUCLEOTIDE SEQUENCE [LARGE SCALE GENOMIC DNA]</scope>
    <source>
        <strain evidence="2 3">TW-4</strain>
    </source>
</reference>
<comment type="caution">
    <text evidence="2">The sequence shown here is derived from an EMBL/GenBank/DDBJ whole genome shotgun (WGS) entry which is preliminary data.</text>
</comment>
<dbReference type="Proteomes" id="UP000583556">
    <property type="component" value="Unassembled WGS sequence"/>
</dbReference>
<keyword evidence="3" id="KW-1185">Reference proteome</keyword>
<gene>
    <name evidence="2" type="ORF">HHL27_07025</name>
</gene>
<evidence type="ECO:0000313" key="2">
    <source>
        <dbReference type="EMBL" id="NML93422.1"/>
    </source>
</evidence>
<evidence type="ECO:0000256" key="1">
    <source>
        <dbReference type="SAM" id="MobiDB-lite"/>
    </source>
</evidence>
<feature type="region of interest" description="Disordered" evidence="1">
    <location>
        <begin position="39"/>
        <end position="65"/>
    </location>
</feature>
<accession>A0A7Y0BN21</accession>
<dbReference type="RefSeq" id="WP_206069414.1">
    <property type="nucleotide sequence ID" value="NZ_JABBGM010000002.1"/>
</dbReference>
<dbReference type="AlphaFoldDB" id="A0A7Y0BN21"/>
<evidence type="ECO:0000313" key="3">
    <source>
        <dbReference type="Proteomes" id="UP000583556"/>
    </source>
</evidence>
<protein>
    <submittedName>
        <fullName evidence="2">Uncharacterized protein</fullName>
    </submittedName>
</protein>
<organism evidence="2 3">
    <name type="scientific">Novosphingobium olei</name>
    <dbReference type="NCBI Taxonomy" id="2728851"/>
    <lineage>
        <taxon>Bacteria</taxon>
        <taxon>Pseudomonadati</taxon>
        <taxon>Pseudomonadota</taxon>
        <taxon>Alphaproteobacteria</taxon>
        <taxon>Sphingomonadales</taxon>
        <taxon>Sphingomonadaceae</taxon>
        <taxon>Novosphingobium</taxon>
    </lineage>
</organism>
<sequence>MMTPRFLTPEMKDQKERWAVCVVCGKHTAGKWTRLEDGSFRRDPRTHKDDSGETCPGSFQAADLR</sequence>
<name>A0A7Y0BN21_9SPHN</name>
<proteinExistence type="predicted"/>
<dbReference type="EMBL" id="JABBGM010000002">
    <property type="protein sequence ID" value="NML93422.1"/>
    <property type="molecule type" value="Genomic_DNA"/>
</dbReference>
<feature type="compositionally biased region" description="Basic and acidic residues" evidence="1">
    <location>
        <begin position="39"/>
        <end position="51"/>
    </location>
</feature>